<organism evidence="9 10">
    <name type="scientific">Ideonella alba</name>
    <dbReference type="NCBI Taxonomy" id="2824118"/>
    <lineage>
        <taxon>Bacteria</taxon>
        <taxon>Pseudomonadati</taxon>
        <taxon>Pseudomonadota</taxon>
        <taxon>Betaproteobacteria</taxon>
        <taxon>Burkholderiales</taxon>
        <taxon>Sphaerotilaceae</taxon>
        <taxon>Ideonella</taxon>
    </lineage>
</organism>
<evidence type="ECO:0000313" key="9">
    <source>
        <dbReference type="EMBL" id="MBQ0931739.1"/>
    </source>
</evidence>
<protein>
    <recommendedName>
        <fullName evidence="2">histidine kinase</fullName>
        <ecNumber evidence="2">2.7.13.3</ecNumber>
    </recommendedName>
</protein>
<dbReference type="PANTHER" id="PTHR24421:SF10">
    <property type="entry name" value="NITRATE_NITRITE SENSOR PROTEIN NARQ"/>
    <property type="match status" value="1"/>
</dbReference>
<gene>
    <name evidence="9" type="ORF">KAK03_14730</name>
</gene>
<proteinExistence type="predicted"/>
<feature type="transmembrane region" description="Helical" evidence="6">
    <location>
        <begin position="354"/>
        <end position="371"/>
    </location>
</feature>
<feature type="transmembrane region" description="Helical" evidence="6">
    <location>
        <begin position="232"/>
        <end position="254"/>
    </location>
</feature>
<dbReference type="EMBL" id="JAGQDD010000010">
    <property type="protein sequence ID" value="MBQ0931739.1"/>
    <property type="molecule type" value="Genomic_DNA"/>
</dbReference>
<dbReference type="InterPro" id="IPR036890">
    <property type="entry name" value="HATPase_C_sf"/>
</dbReference>
<feature type="chain" id="PRO_5037414148" description="histidine kinase" evidence="7">
    <location>
        <begin position="28"/>
        <end position="613"/>
    </location>
</feature>
<feature type="transmembrane region" description="Helical" evidence="6">
    <location>
        <begin position="291"/>
        <end position="310"/>
    </location>
</feature>
<keyword evidence="3" id="KW-0808">Transferase</keyword>
<feature type="transmembrane region" description="Helical" evidence="6">
    <location>
        <begin position="180"/>
        <end position="198"/>
    </location>
</feature>
<reference evidence="9 10" key="1">
    <citation type="submission" date="2021-04" db="EMBL/GenBank/DDBJ databases">
        <title>The genome sequence of Ideonella sp. 3Y2.</title>
        <authorList>
            <person name="Liu Y."/>
        </authorList>
    </citation>
    <scope>NUCLEOTIDE SEQUENCE [LARGE SCALE GENOMIC DNA]</scope>
    <source>
        <strain evidence="9 10">3Y2</strain>
    </source>
</reference>
<dbReference type="CDD" id="cd16917">
    <property type="entry name" value="HATPase_UhpB-NarQ-NarX-like"/>
    <property type="match status" value="1"/>
</dbReference>
<comment type="caution">
    <text evidence="9">The sequence shown here is derived from an EMBL/GenBank/DDBJ whole genome shotgun (WGS) entry which is preliminary data.</text>
</comment>
<comment type="catalytic activity">
    <reaction evidence="1">
        <text>ATP + protein L-histidine = ADP + protein N-phospho-L-histidine.</text>
        <dbReference type="EC" id="2.7.13.3"/>
    </reaction>
</comment>
<feature type="transmembrane region" description="Helical" evidence="6">
    <location>
        <begin position="203"/>
        <end position="220"/>
    </location>
</feature>
<dbReference type="SUPFAM" id="SSF55874">
    <property type="entry name" value="ATPase domain of HSP90 chaperone/DNA topoisomerase II/histidine kinase"/>
    <property type="match status" value="1"/>
</dbReference>
<feature type="transmembrane region" description="Helical" evidence="6">
    <location>
        <begin position="322"/>
        <end position="342"/>
    </location>
</feature>
<evidence type="ECO:0000256" key="5">
    <source>
        <dbReference type="ARBA" id="ARBA00023012"/>
    </source>
</evidence>
<dbReference type="GO" id="GO:0004673">
    <property type="term" value="F:protein histidine kinase activity"/>
    <property type="evidence" value="ECO:0007669"/>
    <property type="project" value="UniProtKB-EC"/>
</dbReference>
<dbReference type="EC" id="2.7.13.3" evidence="2"/>
<accession>A0A940YKZ8</accession>
<dbReference type="InterPro" id="IPR050482">
    <property type="entry name" value="Sensor_HK_TwoCompSys"/>
</dbReference>
<keyword evidence="5" id="KW-0902">Two-component regulatory system</keyword>
<keyword evidence="6" id="KW-0812">Transmembrane</keyword>
<keyword evidence="6" id="KW-1133">Transmembrane helix</keyword>
<feature type="signal peptide" evidence="7">
    <location>
        <begin position="1"/>
        <end position="27"/>
    </location>
</feature>
<dbReference type="Gene3D" id="3.30.565.10">
    <property type="entry name" value="Histidine kinase-like ATPase, C-terminal domain"/>
    <property type="match status" value="1"/>
</dbReference>
<dbReference type="PANTHER" id="PTHR24421">
    <property type="entry name" value="NITRATE/NITRITE SENSOR PROTEIN NARX-RELATED"/>
    <property type="match status" value="1"/>
</dbReference>
<evidence type="ECO:0000259" key="8">
    <source>
        <dbReference type="SMART" id="SM00387"/>
    </source>
</evidence>
<feature type="domain" description="Histidine kinase/HSP90-like ATPase" evidence="8">
    <location>
        <begin position="514"/>
        <end position="605"/>
    </location>
</feature>
<dbReference type="SMART" id="SM00387">
    <property type="entry name" value="HATPase_c"/>
    <property type="match status" value="1"/>
</dbReference>
<keyword evidence="4 9" id="KW-0418">Kinase</keyword>
<keyword evidence="10" id="KW-1185">Reference proteome</keyword>
<dbReference type="Pfam" id="PF02518">
    <property type="entry name" value="HATPase_c"/>
    <property type="match status" value="1"/>
</dbReference>
<evidence type="ECO:0000256" key="3">
    <source>
        <dbReference type="ARBA" id="ARBA00022679"/>
    </source>
</evidence>
<name>A0A940YKZ8_9BURK</name>
<evidence type="ECO:0000256" key="1">
    <source>
        <dbReference type="ARBA" id="ARBA00000085"/>
    </source>
</evidence>
<dbReference type="InterPro" id="IPR003594">
    <property type="entry name" value="HATPase_dom"/>
</dbReference>
<sequence>MLQRLLFRSLLRLALALAGLGTLLPCAAEPVREIDHAWARLQPDGAAVVEGERDLGRRWDLDFPGLGGRALYRVVLPPRTRDDMALLFSRLGNQAEIRLNGVTLRRLGVLDDPTYDASKAPQLLQLPAALLKADGPNELMIEVSIQRQRWGGLSVMHYGPEAEVWPMFDRLQDWRQTSSTVFAASLAIMGGLATLLWWRQRDALYGVFALSAWLGMVRNIDQIQPEPWLPWPLWGALVAASYAAHLALICQFTLMALGRLTRAMTWGVWGVLGSAALLAAASFAWAEPLLWTLGLAALVPLGLVTVIIVAQEAWTSRRTIALVLAAAGVLAVVAGVHDLLWVRSVHSTGLRLTWMTHVVFCFALIMAGLVADRFSRSVAALRASSDELAARVRQREAELRSAFDALEVQQRQRAVAEERQRIMRELHDGVGAHLVGLMHLVQRPQVDHAEVEQLARTALDDMRVAVDSLQGAEGDLTTVLAMLRHRLEPRLKAAGLSLAWEMGDLPETDGLSPQSVLHVQRIVLEAVTNVIRHAQAHSVTIRAETDLLGAVVLSVVDDGIGPGRAEGGLGVRNMRSRAQALGAQLDIEPASPAGTRVRLRWPRPATSAAPHAP</sequence>
<evidence type="ECO:0000256" key="6">
    <source>
        <dbReference type="SAM" id="Phobius"/>
    </source>
</evidence>
<evidence type="ECO:0000313" key="10">
    <source>
        <dbReference type="Proteomes" id="UP000676246"/>
    </source>
</evidence>
<dbReference type="Gene3D" id="1.20.5.1930">
    <property type="match status" value="1"/>
</dbReference>
<evidence type="ECO:0000256" key="4">
    <source>
        <dbReference type="ARBA" id="ARBA00022777"/>
    </source>
</evidence>
<evidence type="ECO:0000256" key="2">
    <source>
        <dbReference type="ARBA" id="ARBA00012438"/>
    </source>
</evidence>
<evidence type="ECO:0000256" key="7">
    <source>
        <dbReference type="SAM" id="SignalP"/>
    </source>
</evidence>
<dbReference type="AlphaFoldDB" id="A0A940YKZ8"/>
<keyword evidence="6" id="KW-0472">Membrane</keyword>
<dbReference type="RefSeq" id="WP_210854706.1">
    <property type="nucleotide sequence ID" value="NZ_JAGQDD010000010.1"/>
</dbReference>
<dbReference type="Proteomes" id="UP000676246">
    <property type="component" value="Unassembled WGS sequence"/>
</dbReference>
<dbReference type="GO" id="GO:0000160">
    <property type="term" value="P:phosphorelay signal transduction system"/>
    <property type="evidence" value="ECO:0007669"/>
    <property type="project" value="UniProtKB-KW"/>
</dbReference>
<feature type="transmembrane region" description="Helical" evidence="6">
    <location>
        <begin position="266"/>
        <end position="285"/>
    </location>
</feature>
<keyword evidence="7" id="KW-0732">Signal</keyword>